<evidence type="ECO:0000313" key="2">
    <source>
        <dbReference type="Proteomes" id="UP000029387"/>
    </source>
</evidence>
<keyword evidence="2" id="KW-1185">Reference proteome</keyword>
<evidence type="ECO:0000313" key="1">
    <source>
        <dbReference type="EMBL" id="KFM19979.1"/>
    </source>
</evidence>
<dbReference type="AlphaFoldDB" id="A0A087S2M5"/>
<dbReference type="EMBL" id="JOSZ01000003">
    <property type="protein sequence ID" value="KFM19979.1"/>
    <property type="molecule type" value="Genomic_DNA"/>
</dbReference>
<proteinExistence type="predicted"/>
<dbReference type="Proteomes" id="UP000029387">
    <property type="component" value="Unassembled WGS sequence"/>
</dbReference>
<protein>
    <submittedName>
        <fullName evidence="1">Uncharacterized protein</fullName>
    </submittedName>
</protein>
<organism evidence="1 2">
    <name type="scientific">Marine Group I thaumarchaeote SCGC AAA799-P11</name>
    <dbReference type="NCBI Taxonomy" id="1502295"/>
    <lineage>
        <taxon>Archaea</taxon>
        <taxon>Nitrososphaerota</taxon>
        <taxon>Marine Group I</taxon>
    </lineage>
</organism>
<sequence>MDEEVNPIKDYLFDYIKKSQTIPQLISEKKFDVVINEIIQNCYDKIITMDEKDTAVGVLATGILHYLLTNALVNSQRKIEYQGMELDIIVPDIKTLEKDPKMTLVICIPKTSDKQIIEKKITQLEKVQPIKENIWVVLSEDVSIRQKKFVLSKENSSFSKIIFDIAQFSNVGGANKFKILRI</sequence>
<accession>A0A087S2M5</accession>
<reference evidence="1 2" key="1">
    <citation type="submission" date="2014-06" db="EMBL/GenBank/DDBJ databases">
        <authorList>
            <person name="Ngugi D.K."/>
            <person name="Blom J."/>
            <person name="Alam I."/>
            <person name="Rashid M."/>
            <person name="Baalawi W."/>
            <person name="Zhang G."/>
            <person name="Hikmawan T."/>
            <person name="Guan Y."/>
            <person name="Antunes A."/>
            <person name="Siam R."/>
            <person name="El-Dorry H."/>
            <person name="Bajic V."/>
            <person name="Stingl U."/>
        </authorList>
    </citation>
    <scope>NUCLEOTIDE SEQUENCE [LARGE SCALE GENOMIC DNA]</scope>
    <source>
        <strain evidence="1">SCGC AAA799-P11</strain>
    </source>
</reference>
<comment type="caution">
    <text evidence="1">The sequence shown here is derived from an EMBL/GenBank/DDBJ whole genome shotgun (WGS) entry which is preliminary data.</text>
</comment>
<gene>
    <name evidence="1" type="ORF">AAA799P11_00283</name>
</gene>
<name>A0A087S2M5_9ARCH</name>
<dbReference type="PATRIC" id="fig|1502295.3.peg.276"/>